<dbReference type="InterPro" id="IPR000873">
    <property type="entry name" value="AMP-dep_synth/lig_dom"/>
</dbReference>
<dbReference type="EMBL" id="HG322950">
    <property type="protein sequence ID" value="CDF85640.1"/>
    <property type="molecule type" value="Genomic_DNA"/>
</dbReference>
<sequence>MTCPLSAPTIPHLLAAAAASFADLPAIEEGAQRLSYRQLDAARRQAARALLALGLEQGERVALWAPNAWEWIVAATALQSVGAVLVPLNTRMKGAEAGLVLRESGASLLFVIGEFLGTDYPALLDHEDLPDLRQRIILRGERDGCLGWETFLTLAEGVPESELAERESALSEDDLCDLLFTSGTTGKPKGVMTAHGQNLRLVRDWSEMVGLREGDRYLIVNPFFHSFGYKAGWLAALMRGCCILPQQVFDVPVLLERIARERVTVLPGPPTLYQSLLAHPQRDAHDLSSLRVAVTGAAAVPVEMVRRMRSELGFQTIVTAYGLTETCGFVTICRPGDDAETVATTSGRAFPGIEVRCADEQGRAVPAGQPGEVQVRGYNLMRGYFNNPEATAEAIDAEGWLHTGDVGVLDERGYLRITDRLKDMFINGGFNVYPAEIEQAILGYPGVAQAAVIGIPDERLGEVAMAFLLPAPGQRIDLDAFLAWCRERMANYKAPRRAMLLDALPLNAAGKVTKDALRKMAQSPA</sequence>
<proteinExistence type="inferred from homology"/>
<dbReference type="Pfam" id="PF00501">
    <property type="entry name" value="AMP-binding"/>
    <property type="match status" value="1"/>
</dbReference>
<feature type="domain" description="AMP-binding enzyme C-terminal" evidence="4">
    <location>
        <begin position="436"/>
        <end position="511"/>
    </location>
</feature>
<dbReference type="STRING" id="1301098.PKB_4315"/>
<dbReference type="SUPFAM" id="SSF56801">
    <property type="entry name" value="Acetyl-CoA synthetase-like"/>
    <property type="match status" value="1"/>
</dbReference>
<evidence type="ECO:0000256" key="2">
    <source>
        <dbReference type="ARBA" id="ARBA00022598"/>
    </source>
</evidence>
<keyword evidence="2 5" id="KW-0436">Ligase</keyword>
<name>A0A024HKT2_PSEKB</name>
<reference evidence="5 6" key="1">
    <citation type="submission" date="2013-03" db="EMBL/GenBank/DDBJ databases">
        <authorList>
            <person name="Linke B."/>
        </authorList>
    </citation>
    <scope>NUCLEOTIDE SEQUENCE [LARGE SCALE GENOMIC DNA]</scope>
    <source>
        <strain evidence="5 6">B13</strain>
    </source>
</reference>
<dbReference type="InterPro" id="IPR045851">
    <property type="entry name" value="AMP-bd_C_sf"/>
</dbReference>
<dbReference type="InterPro" id="IPR042099">
    <property type="entry name" value="ANL_N_sf"/>
</dbReference>
<dbReference type="PANTHER" id="PTHR43201:SF5">
    <property type="entry name" value="MEDIUM-CHAIN ACYL-COA LIGASE ACSF2, MITOCHONDRIAL"/>
    <property type="match status" value="1"/>
</dbReference>
<dbReference type="GO" id="GO:0006631">
    <property type="term" value="P:fatty acid metabolic process"/>
    <property type="evidence" value="ECO:0007669"/>
    <property type="project" value="TreeGrafter"/>
</dbReference>
<accession>A0A024HKT2</accession>
<evidence type="ECO:0000259" key="3">
    <source>
        <dbReference type="Pfam" id="PF00501"/>
    </source>
</evidence>
<dbReference type="Gene3D" id="3.30.300.30">
    <property type="match status" value="1"/>
</dbReference>
<dbReference type="InterPro" id="IPR025110">
    <property type="entry name" value="AMP-bd_C"/>
</dbReference>
<feature type="domain" description="AMP-dependent synthetase/ligase" evidence="3">
    <location>
        <begin position="15"/>
        <end position="385"/>
    </location>
</feature>
<dbReference type="RefSeq" id="WP_043254274.1">
    <property type="nucleotide sequence ID" value="NZ_HG322950.1"/>
</dbReference>
<dbReference type="Gene3D" id="3.40.50.12780">
    <property type="entry name" value="N-terminal domain of ligase-like"/>
    <property type="match status" value="1"/>
</dbReference>
<dbReference type="PROSITE" id="PS00455">
    <property type="entry name" value="AMP_BINDING"/>
    <property type="match status" value="1"/>
</dbReference>
<dbReference type="Proteomes" id="UP000025241">
    <property type="component" value="Chromosome I"/>
</dbReference>
<reference evidence="5 6" key="2">
    <citation type="submission" date="2014-05" db="EMBL/GenBank/DDBJ databases">
        <title>Genome sequence of the 3-chlorobenzoate degrading bacterium Pseudomonas knackmussii B13 shows multiple evidence for horizontal gene transfer.</title>
        <authorList>
            <person name="Miyazaki R."/>
            <person name="Bertelli C."/>
            <person name="Falquet L."/>
            <person name="Robinson-Rechavi M."/>
            <person name="Gharib W."/>
            <person name="Roy S."/>
            <person name="Van der Meer J.R."/>
        </authorList>
    </citation>
    <scope>NUCLEOTIDE SEQUENCE [LARGE SCALE GENOMIC DNA]</scope>
    <source>
        <strain evidence="5 6">B13</strain>
    </source>
</reference>
<dbReference type="eggNOG" id="COG0318">
    <property type="taxonomic scope" value="Bacteria"/>
</dbReference>
<dbReference type="PATRIC" id="fig|1301098.3.peg.4320"/>
<protein>
    <submittedName>
        <fullName evidence="5">Acyl-CoA synthetase (AMP-forming)/AMP-acid ligase II</fullName>
    </submittedName>
</protein>
<dbReference type="InterPro" id="IPR020845">
    <property type="entry name" value="AMP-binding_CS"/>
</dbReference>
<gene>
    <name evidence="5" type="ORF">PKB_4315</name>
</gene>
<evidence type="ECO:0000256" key="1">
    <source>
        <dbReference type="ARBA" id="ARBA00006432"/>
    </source>
</evidence>
<dbReference type="HOGENOM" id="CLU_000022_59_7_6"/>
<dbReference type="OrthoDB" id="9803968at2"/>
<comment type="similarity">
    <text evidence="1">Belongs to the ATP-dependent AMP-binding enzyme family.</text>
</comment>
<keyword evidence="6" id="KW-1185">Reference proteome</keyword>
<dbReference type="Pfam" id="PF13193">
    <property type="entry name" value="AMP-binding_C"/>
    <property type="match status" value="1"/>
</dbReference>
<dbReference type="KEGG" id="pkc:PKB_4315"/>
<dbReference type="NCBIfam" id="NF005801">
    <property type="entry name" value="PRK07656.1"/>
    <property type="match status" value="1"/>
</dbReference>
<evidence type="ECO:0000259" key="4">
    <source>
        <dbReference type="Pfam" id="PF13193"/>
    </source>
</evidence>
<organism evidence="5 6">
    <name type="scientific">Pseudomonas knackmussii (strain DSM 6978 / CCUG 54928 / LMG 23759 / B13)</name>
    <dbReference type="NCBI Taxonomy" id="1301098"/>
    <lineage>
        <taxon>Bacteria</taxon>
        <taxon>Pseudomonadati</taxon>
        <taxon>Pseudomonadota</taxon>
        <taxon>Gammaproteobacteria</taxon>
        <taxon>Pseudomonadales</taxon>
        <taxon>Pseudomonadaceae</taxon>
        <taxon>Pseudomonas</taxon>
    </lineage>
</organism>
<dbReference type="PANTHER" id="PTHR43201">
    <property type="entry name" value="ACYL-COA SYNTHETASE"/>
    <property type="match status" value="1"/>
</dbReference>
<evidence type="ECO:0000313" key="6">
    <source>
        <dbReference type="Proteomes" id="UP000025241"/>
    </source>
</evidence>
<dbReference type="GO" id="GO:0031956">
    <property type="term" value="F:medium-chain fatty acid-CoA ligase activity"/>
    <property type="evidence" value="ECO:0007669"/>
    <property type="project" value="TreeGrafter"/>
</dbReference>
<dbReference type="AlphaFoldDB" id="A0A024HKT2"/>
<evidence type="ECO:0000313" key="5">
    <source>
        <dbReference type="EMBL" id="CDF85640.1"/>
    </source>
</evidence>